<evidence type="ECO:0000259" key="8">
    <source>
        <dbReference type="PROSITE" id="PS50850"/>
    </source>
</evidence>
<evidence type="ECO:0000313" key="9">
    <source>
        <dbReference type="EMBL" id="CAF4170507.1"/>
    </source>
</evidence>
<organism evidence="10 12">
    <name type="scientific">Rotaria socialis</name>
    <dbReference type="NCBI Taxonomy" id="392032"/>
    <lineage>
        <taxon>Eukaryota</taxon>
        <taxon>Metazoa</taxon>
        <taxon>Spiralia</taxon>
        <taxon>Gnathifera</taxon>
        <taxon>Rotifera</taxon>
        <taxon>Eurotatoria</taxon>
        <taxon>Bdelloidea</taxon>
        <taxon>Philodinida</taxon>
        <taxon>Philodinidae</taxon>
        <taxon>Rotaria</taxon>
    </lineage>
</organism>
<dbReference type="AlphaFoldDB" id="A0A820JVE2"/>
<evidence type="ECO:0000256" key="2">
    <source>
        <dbReference type="ARBA" id="ARBA00022448"/>
    </source>
</evidence>
<feature type="transmembrane region" description="Helical" evidence="7">
    <location>
        <begin position="285"/>
        <end position="303"/>
    </location>
</feature>
<accession>A0A820JVE2</accession>
<feature type="transmembrane region" description="Helical" evidence="7">
    <location>
        <begin position="615"/>
        <end position="638"/>
    </location>
</feature>
<evidence type="ECO:0000313" key="10">
    <source>
        <dbReference type="EMBL" id="CAF4331265.1"/>
    </source>
</evidence>
<feature type="transmembrane region" description="Helical" evidence="7">
    <location>
        <begin position="509"/>
        <end position="529"/>
    </location>
</feature>
<feature type="transmembrane region" description="Helical" evidence="7">
    <location>
        <begin position="346"/>
        <end position="365"/>
    </location>
</feature>
<feature type="transmembrane region" description="Helical" evidence="7">
    <location>
        <begin position="258"/>
        <end position="278"/>
    </location>
</feature>
<dbReference type="PANTHER" id="PTHR23505">
    <property type="entry name" value="SPINSTER"/>
    <property type="match status" value="1"/>
</dbReference>
<feature type="transmembrane region" description="Helical" evidence="7">
    <location>
        <begin position="309"/>
        <end position="334"/>
    </location>
</feature>
<evidence type="ECO:0000256" key="5">
    <source>
        <dbReference type="ARBA" id="ARBA00023136"/>
    </source>
</evidence>
<dbReference type="Pfam" id="PF07690">
    <property type="entry name" value="MFS_1"/>
    <property type="match status" value="1"/>
</dbReference>
<dbReference type="SUPFAM" id="SSF103473">
    <property type="entry name" value="MFS general substrate transporter"/>
    <property type="match status" value="1"/>
</dbReference>
<keyword evidence="3 7" id="KW-0812">Transmembrane</keyword>
<comment type="subcellular location">
    <subcellularLocation>
        <location evidence="1">Membrane</location>
        <topology evidence="1">Multi-pass membrane protein</topology>
    </subcellularLocation>
</comment>
<evidence type="ECO:0000256" key="1">
    <source>
        <dbReference type="ARBA" id="ARBA00004141"/>
    </source>
</evidence>
<feature type="transmembrane region" description="Helical" evidence="7">
    <location>
        <begin position="476"/>
        <end position="497"/>
    </location>
</feature>
<dbReference type="Gene3D" id="1.20.1250.20">
    <property type="entry name" value="MFS general substrate transporter like domains"/>
    <property type="match status" value="1"/>
</dbReference>
<protein>
    <recommendedName>
        <fullName evidence="8">Major facilitator superfamily (MFS) profile domain-containing protein</fullName>
    </recommendedName>
</protein>
<dbReference type="PROSITE" id="PS50850">
    <property type="entry name" value="MFS"/>
    <property type="match status" value="1"/>
</dbReference>
<dbReference type="EMBL" id="CAJOBQ010000336">
    <property type="protein sequence ID" value="CAF4331265.1"/>
    <property type="molecule type" value="Genomic_DNA"/>
</dbReference>
<dbReference type="Proteomes" id="UP000663862">
    <property type="component" value="Unassembled WGS sequence"/>
</dbReference>
<evidence type="ECO:0000313" key="12">
    <source>
        <dbReference type="Proteomes" id="UP000663862"/>
    </source>
</evidence>
<comment type="similarity">
    <text evidence="6">Belongs to the major facilitator superfamily. Spinster (TC 2.A.1.49) family.</text>
</comment>
<feature type="transmembrane region" description="Helical" evidence="7">
    <location>
        <begin position="427"/>
        <end position="450"/>
    </location>
</feature>
<dbReference type="InterPro" id="IPR036259">
    <property type="entry name" value="MFS_trans_sf"/>
</dbReference>
<dbReference type="PANTHER" id="PTHR23505:SF79">
    <property type="entry name" value="PROTEIN SPINSTER"/>
    <property type="match status" value="1"/>
</dbReference>
<dbReference type="InterPro" id="IPR008709">
    <property type="entry name" value="Neurochondrin"/>
</dbReference>
<dbReference type="Pfam" id="PF05536">
    <property type="entry name" value="Neurochondrin"/>
    <property type="match status" value="1"/>
</dbReference>
<evidence type="ECO:0000313" key="11">
    <source>
        <dbReference type="EMBL" id="CAF4500752.1"/>
    </source>
</evidence>
<sequence length="663" mass="74097">MDAAACKKIFDLCSQSLSSTENEKFFETCQLLCSVIPTISHDVFQSLPDNILLDNLGNLLQCRLRNEQRAILIDVYACLIEQHKSVSFLCTHNKNLFLLLVLLCTVELRMIVENHQINEILERQQHLAACYLIIEYTIAAVCQSDDLTDDNVASVLPKLIEMFNGCVFLIDQIIDNAEDKQKFDTILQATVRILGIWLSQEPIALKELVEPRLNKWLTYGSNTPTCAETFKKFFEPILKCVLEQIQDYFHIGDAEAGLLQTVFVCSYMALAPLFGYLGDRYSRKSMIILGVTLWSMTTVAGSFVPKHLFWLFVLLRSLVGIGEASYSCVAPTIIADIYKDDMRTKMLALFNIAVPLGGGLGYIVGSYVSKAFNDDWRWALRVTPAFGAVCVILLIFLVAEPVRGGADGAHMQKTSSWLLDVKQVFKIKTFILITMGFTWVAFGLGSLSWWGPIFLQKAHILASGSEDPKEKTNVSLYFGIVTCGAGILGVLLGSEVARRYRKINARGDPIVCGIAVLLALPFLFSVLLLSKDHLILTWIFIFIAETLLCSNWALISDMLMYIVIPTRRSTASSMLIFVMHLLGDASSPYIIGEISDFFRDGADDNLTQWVSLRNALMLTPFVAALGGAAFLFAAMFIIQDRRRAEETIESMKISNDIGLYEKI</sequence>
<dbReference type="Proteomes" id="UP000663848">
    <property type="component" value="Unassembled WGS sequence"/>
</dbReference>
<dbReference type="InterPro" id="IPR020846">
    <property type="entry name" value="MFS_dom"/>
</dbReference>
<evidence type="ECO:0000256" key="4">
    <source>
        <dbReference type="ARBA" id="ARBA00022989"/>
    </source>
</evidence>
<dbReference type="GO" id="GO:0022857">
    <property type="term" value="F:transmembrane transporter activity"/>
    <property type="evidence" value="ECO:0007669"/>
    <property type="project" value="InterPro"/>
</dbReference>
<feature type="transmembrane region" description="Helical" evidence="7">
    <location>
        <begin position="535"/>
        <end position="554"/>
    </location>
</feature>
<evidence type="ECO:0000256" key="7">
    <source>
        <dbReference type="SAM" id="Phobius"/>
    </source>
</evidence>
<dbReference type="GO" id="GO:0016020">
    <property type="term" value="C:membrane"/>
    <property type="evidence" value="ECO:0007669"/>
    <property type="project" value="UniProtKB-SubCell"/>
</dbReference>
<dbReference type="EMBL" id="CAJOBR010000364">
    <property type="protein sequence ID" value="CAF4500752.1"/>
    <property type="molecule type" value="Genomic_DNA"/>
</dbReference>
<reference evidence="10" key="1">
    <citation type="submission" date="2021-02" db="EMBL/GenBank/DDBJ databases">
        <authorList>
            <person name="Nowell W R."/>
        </authorList>
    </citation>
    <scope>NUCLEOTIDE SEQUENCE</scope>
</reference>
<gene>
    <name evidence="9" type="ORF">HFQ381_LOCUS5573</name>
    <name evidence="11" type="ORF">QYT958_LOCUS4657</name>
    <name evidence="10" type="ORF">TSG867_LOCUS8230</name>
</gene>
<feature type="domain" description="Major facilitator superfamily (MFS) profile" evidence="8">
    <location>
        <begin position="185"/>
        <end position="641"/>
    </location>
</feature>
<dbReference type="InterPro" id="IPR044770">
    <property type="entry name" value="MFS_spinster-like"/>
</dbReference>
<evidence type="ECO:0000256" key="6">
    <source>
        <dbReference type="ARBA" id="ARBA00024338"/>
    </source>
</evidence>
<proteinExistence type="inferred from homology"/>
<feature type="transmembrane region" description="Helical" evidence="7">
    <location>
        <begin position="575"/>
        <end position="595"/>
    </location>
</feature>
<dbReference type="EMBL" id="CAJOBO010000236">
    <property type="protein sequence ID" value="CAF4170507.1"/>
    <property type="molecule type" value="Genomic_DNA"/>
</dbReference>
<keyword evidence="2" id="KW-0813">Transport</keyword>
<dbReference type="InterPro" id="IPR011701">
    <property type="entry name" value="MFS"/>
</dbReference>
<keyword evidence="4 7" id="KW-1133">Transmembrane helix</keyword>
<dbReference type="CDD" id="cd17328">
    <property type="entry name" value="MFS_spinster_like"/>
    <property type="match status" value="1"/>
</dbReference>
<evidence type="ECO:0000256" key="3">
    <source>
        <dbReference type="ARBA" id="ARBA00022692"/>
    </source>
</evidence>
<feature type="transmembrane region" description="Helical" evidence="7">
    <location>
        <begin position="385"/>
        <end position="406"/>
    </location>
</feature>
<dbReference type="Proteomes" id="UP000663851">
    <property type="component" value="Unassembled WGS sequence"/>
</dbReference>
<comment type="caution">
    <text evidence="10">The sequence shown here is derived from an EMBL/GenBank/DDBJ whole genome shotgun (WGS) entry which is preliminary data.</text>
</comment>
<name>A0A820JVE2_9BILA</name>
<keyword evidence="5 7" id="KW-0472">Membrane</keyword>